<dbReference type="AlphaFoldDB" id="A0A2V1D8R5"/>
<feature type="compositionally biased region" description="Polar residues" evidence="1">
    <location>
        <begin position="120"/>
        <end position="132"/>
    </location>
</feature>
<dbReference type="Proteomes" id="UP000244855">
    <property type="component" value="Unassembled WGS sequence"/>
</dbReference>
<feature type="region of interest" description="Disordered" evidence="1">
    <location>
        <begin position="93"/>
        <end position="188"/>
    </location>
</feature>
<feature type="compositionally biased region" description="Polar residues" evidence="1">
    <location>
        <begin position="97"/>
        <end position="107"/>
    </location>
</feature>
<accession>A0A2V1D8R5</accession>
<keyword evidence="3" id="KW-1185">Reference proteome</keyword>
<protein>
    <submittedName>
        <fullName evidence="2">Uncharacterized protein</fullName>
    </submittedName>
</protein>
<dbReference type="EMBL" id="KZ805535">
    <property type="protein sequence ID" value="PVH94441.1"/>
    <property type="molecule type" value="Genomic_DNA"/>
</dbReference>
<evidence type="ECO:0000313" key="3">
    <source>
        <dbReference type="Proteomes" id="UP000244855"/>
    </source>
</evidence>
<dbReference type="OrthoDB" id="4232626at2759"/>
<proteinExistence type="predicted"/>
<reference evidence="2 3" key="1">
    <citation type="journal article" date="2018" name="Sci. Rep.">
        <title>Comparative genomics provides insights into the lifestyle and reveals functional heterogeneity of dark septate endophytic fungi.</title>
        <authorList>
            <person name="Knapp D.G."/>
            <person name="Nemeth J.B."/>
            <person name="Barry K."/>
            <person name="Hainaut M."/>
            <person name="Henrissat B."/>
            <person name="Johnson J."/>
            <person name="Kuo A."/>
            <person name="Lim J.H.P."/>
            <person name="Lipzen A."/>
            <person name="Nolan M."/>
            <person name="Ohm R.A."/>
            <person name="Tamas L."/>
            <person name="Grigoriev I.V."/>
            <person name="Spatafora J.W."/>
            <person name="Nagy L.G."/>
            <person name="Kovacs G.M."/>
        </authorList>
    </citation>
    <scope>NUCLEOTIDE SEQUENCE [LARGE SCALE GENOMIC DNA]</scope>
    <source>
        <strain evidence="2 3">DSE2036</strain>
    </source>
</reference>
<name>A0A2V1D8R5_9PLEO</name>
<dbReference type="STRING" id="97972.A0A2V1D8R5"/>
<gene>
    <name evidence="2" type="ORF">DM02DRAFT_191648</name>
</gene>
<organism evidence="2 3">
    <name type="scientific">Periconia macrospinosa</name>
    <dbReference type="NCBI Taxonomy" id="97972"/>
    <lineage>
        <taxon>Eukaryota</taxon>
        <taxon>Fungi</taxon>
        <taxon>Dikarya</taxon>
        <taxon>Ascomycota</taxon>
        <taxon>Pezizomycotina</taxon>
        <taxon>Dothideomycetes</taxon>
        <taxon>Pleosporomycetidae</taxon>
        <taxon>Pleosporales</taxon>
        <taxon>Massarineae</taxon>
        <taxon>Periconiaceae</taxon>
        <taxon>Periconia</taxon>
    </lineage>
</organism>
<sequence length="351" mass="38855">MGSWTSASANLWALNLPESSFVYPESLVGSCQATAPQLPSNQTTWRAPASSGLLPRCTCMGRSVLDAMHAATPTSPVRFADLDTAAAMPVHRVGRNTHGNPLTPSGTHQRHSRPPYPHARTQTRVTPSTTRSVHWPGDAFSLDSSQPAELAGGYMQGDPHGPGTLMPEPISDEEDQNTDTSSLERCSAEPARLELLDLDQWDESNKDTERDLVLAPRLYWSLFLREKLGKLVQKKLSHKRITCEDTSVVVSVTERSERDLIKRFDDIDIDWTEIEEQLVEWGDRFRAGKKLRVDVSFNYLELGQPASTAAGKAGKRGYRSATQHMLAERAAQLGDEEIAGQPSIWYLLSPH</sequence>
<evidence type="ECO:0000313" key="2">
    <source>
        <dbReference type="EMBL" id="PVH94441.1"/>
    </source>
</evidence>
<evidence type="ECO:0000256" key="1">
    <source>
        <dbReference type="SAM" id="MobiDB-lite"/>
    </source>
</evidence>